<dbReference type="GO" id="GO:0006418">
    <property type="term" value="P:tRNA aminoacylation for protein translation"/>
    <property type="evidence" value="ECO:0007669"/>
    <property type="project" value="InterPro"/>
</dbReference>
<accession>A0A1B0FME4</accession>
<comment type="catalytic activity">
    <reaction evidence="6">
        <text>tRNA(Tyr) + L-tyrosine + ATP = L-tyrosyl-tRNA(Tyr) + AMP + diphosphate + H(+)</text>
        <dbReference type="Rhea" id="RHEA:10220"/>
        <dbReference type="Rhea" id="RHEA-COMP:9706"/>
        <dbReference type="Rhea" id="RHEA-COMP:9707"/>
        <dbReference type="ChEBI" id="CHEBI:15378"/>
        <dbReference type="ChEBI" id="CHEBI:30616"/>
        <dbReference type="ChEBI" id="CHEBI:33019"/>
        <dbReference type="ChEBI" id="CHEBI:58315"/>
        <dbReference type="ChEBI" id="CHEBI:78442"/>
        <dbReference type="ChEBI" id="CHEBI:78536"/>
        <dbReference type="ChEBI" id="CHEBI:456215"/>
        <dbReference type="EC" id="6.1.1.1"/>
    </reaction>
</comment>
<keyword evidence="10" id="KW-1185">Reference proteome</keyword>
<dbReference type="STRING" id="37546.A0A1B0FME4"/>
<keyword evidence="3 7" id="KW-0067">ATP-binding</keyword>
<feature type="transmembrane region" description="Helical" evidence="8">
    <location>
        <begin position="23"/>
        <end position="42"/>
    </location>
</feature>
<evidence type="ECO:0000313" key="10">
    <source>
        <dbReference type="Proteomes" id="UP000092444"/>
    </source>
</evidence>
<dbReference type="GO" id="GO:0005829">
    <property type="term" value="C:cytosol"/>
    <property type="evidence" value="ECO:0007669"/>
    <property type="project" value="TreeGrafter"/>
</dbReference>
<evidence type="ECO:0000313" key="9">
    <source>
        <dbReference type="EnsemblMetazoa" id="GMOY005015-PA"/>
    </source>
</evidence>
<proteinExistence type="inferred from homology"/>
<keyword evidence="2 7" id="KW-0547">Nucleotide-binding</keyword>
<evidence type="ECO:0000256" key="3">
    <source>
        <dbReference type="ARBA" id="ARBA00022840"/>
    </source>
</evidence>
<reference evidence="9" key="1">
    <citation type="submission" date="2020-05" db="UniProtKB">
        <authorList>
            <consortium name="EnsemblMetazoa"/>
        </authorList>
    </citation>
    <scope>IDENTIFICATION</scope>
    <source>
        <strain evidence="9">Yale</strain>
    </source>
</reference>
<evidence type="ECO:0000256" key="4">
    <source>
        <dbReference type="ARBA" id="ARBA00022917"/>
    </source>
</evidence>
<dbReference type="PANTHER" id="PTHR11766:SF0">
    <property type="entry name" value="TYROSINE--TRNA LIGASE, MITOCHONDRIAL"/>
    <property type="match status" value="1"/>
</dbReference>
<dbReference type="SUPFAM" id="SSF52374">
    <property type="entry name" value="Nucleotidylyl transferase"/>
    <property type="match status" value="1"/>
</dbReference>
<keyword evidence="8" id="KW-0812">Transmembrane</keyword>
<dbReference type="InterPro" id="IPR024088">
    <property type="entry name" value="Tyr-tRNA-ligase_bac-type"/>
</dbReference>
<keyword evidence="4 7" id="KW-0648">Protein biosynthesis</keyword>
<dbReference type="GO" id="GO:0005739">
    <property type="term" value="C:mitochondrion"/>
    <property type="evidence" value="ECO:0007669"/>
    <property type="project" value="TreeGrafter"/>
</dbReference>
<evidence type="ECO:0000256" key="2">
    <source>
        <dbReference type="ARBA" id="ARBA00022741"/>
    </source>
</evidence>
<dbReference type="EnsemblMetazoa" id="GMOY005015-RA">
    <property type="protein sequence ID" value="GMOY005015-PA"/>
    <property type="gene ID" value="GMOY005015"/>
</dbReference>
<evidence type="ECO:0000256" key="8">
    <source>
        <dbReference type="SAM" id="Phobius"/>
    </source>
</evidence>
<dbReference type="Pfam" id="PF00579">
    <property type="entry name" value="tRNA-synt_1b"/>
    <property type="match status" value="1"/>
</dbReference>
<evidence type="ECO:0000256" key="1">
    <source>
        <dbReference type="ARBA" id="ARBA00022598"/>
    </source>
</evidence>
<dbReference type="AlphaFoldDB" id="A0A1B0FME4"/>
<dbReference type="PANTHER" id="PTHR11766">
    <property type="entry name" value="TYROSYL-TRNA SYNTHETASE"/>
    <property type="match status" value="1"/>
</dbReference>
<evidence type="ECO:0000256" key="6">
    <source>
        <dbReference type="ARBA" id="ARBA00048248"/>
    </source>
</evidence>
<dbReference type="PhylomeDB" id="A0A1B0FME4"/>
<dbReference type="InterPro" id="IPR014729">
    <property type="entry name" value="Rossmann-like_a/b/a_fold"/>
</dbReference>
<name>A0A1B0FME4_GLOMM</name>
<keyword evidence="8" id="KW-0472">Membrane</keyword>
<evidence type="ECO:0000256" key="7">
    <source>
        <dbReference type="RuleBase" id="RU363036"/>
    </source>
</evidence>
<dbReference type="InterPro" id="IPR002305">
    <property type="entry name" value="aa-tRNA-synth_Ic"/>
</dbReference>
<dbReference type="Proteomes" id="UP000092444">
    <property type="component" value="Unassembled WGS sequence"/>
</dbReference>
<sequence length="176" mass="19695">PQITKIFENSPQIIYAAFDPTAVGLHVGPLLVIYILVIMALLHCQRSSHRPIALLGGVTVLIGDPSHRKTERSQLKKSLAQRNLEAIKQQLMRIFENHEHYLWNGKLHQRPLPHRTHNECKGQVEGLVELNCGEVQQTLNSGTLVQLLAEPDITILKIEALESNHKPSLSSMPAES</sequence>
<keyword evidence="8" id="KW-1133">Transmembrane helix</keyword>
<dbReference type="GO" id="GO:0005524">
    <property type="term" value="F:ATP binding"/>
    <property type="evidence" value="ECO:0007669"/>
    <property type="project" value="UniProtKB-KW"/>
</dbReference>
<keyword evidence="5 7" id="KW-0030">Aminoacyl-tRNA synthetase</keyword>
<organism evidence="9 10">
    <name type="scientific">Glossina morsitans morsitans</name>
    <name type="common">Savannah tsetse fly</name>
    <dbReference type="NCBI Taxonomy" id="37546"/>
    <lineage>
        <taxon>Eukaryota</taxon>
        <taxon>Metazoa</taxon>
        <taxon>Ecdysozoa</taxon>
        <taxon>Arthropoda</taxon>
        <taxon>Hexapoda</taxon>
        <taxon>Insecta</taxon>
        <taxon>Pterygota</taxon>
        <taxon>Neoptera</taxon>
        <taxon>Endopterygota</taxon>
        <taxon>Diptera</taxon>
        <taxon>Brachycera</taxon>
        <taxon>Muscomorpha</taxon>
        <taxon>Hippoboscoidea</taxon>
        <taxon>Glossinidae</taxon>
        <taxon>Glossina</taxon>
    </lineage>
</organism>
<dbReference type="Gene3D" id="3.40.50.620">
    <property type="entry name" value="HUPs"/>
    <property type="match status" value="1"/>
</dbReference>
<dbReference type="EMBL" id="CCAG010015375">
    <property type="status" value="NOT_ANNOTATED_CDS"/>
    <property type="molecule type" value="Genomic_DNA"/>
</dbReference>
<protein>
    <submittedName>
        <fullName evidence="9">Uncharacterized protein</fullName>
    </submittedName>
</protein>
<dbReference type="GO" id="GO:0004831">
    <property type="term" value="F:tyrosine-tRNA ligase activity"/>
    <property type="evidence" value="ECO:0007669"/>
    <property type="project" value="UniProtKB-EC"/>
</dbReference>
<evidence type="ECO:0000256" key="5">
    <source>
        <dbReference type="ARBA" id="ARBA00023146"/>
    </source>
</evidence>
<dbReference type="VEuPathDB" id="VectorBase:GMOY005015"/>
<comment type="similarity">
    <text evidence="7">Belongs to the class-I aminoacyl-tRNA synthetase family.</text>
</comment>
<keyword evidence="1 7" id="KW-0436">Ligase</keyword>